<evidence type="ECO:0000256" key="1">
    <source>
        <dbReference type="ARBA" id="ARBA00022737"/>
    </source>
</evidence>
<comment type="caution">
    <text evidence="6">The sequence shown here is derived from an EMBL/GenBank/DDBJ whole genome shotgun (WGS) entry which is preliminary data.</text>
</comment>
<feature type="domain" description="Fibronectin type-II" evidence="5">
    <location>
        <begin position="35"/>
        <end position="86"/>
    </location>
</feature>
<evidence type="ECO:0000256" key="2">
    <source>
        <dbReference type="ARBA" id="ARBA00023157"/>
    </source>
</evidence>
<dbReference type="InterPro" id="IPR000562">
    <property type="entry name" value="FN_type2_dom"/>
</dbReference>
<dbReference type="EMBL" id="RCHS01003824">
    <property type="protein sequence ID" value="RMX39361.1"/>
    <property type="molecule type" value="Genomic_DNA"/>
</dbReference>
<keyword evidence="7" id="KW-1185">Reference proteome</keyword>
<sequence>MMKARATRLFVAVLTYVFTESVVTERNTACIQRTVDYHCCRFPFRYKGVKYKKCTNNGDAEGRFWCATEDVRHRSNETTSWGYCKLRKSQCLVKTTDGECCKFPFKYLGKDYISCAATDNDPNGEYWCATENEFDRNLSRSGWGYCAGSTCFSCRSNTSWAHCNKNIIKRICPYKFEHCNAITKEETHSWGENSNKSEIVTKTFTKDCSSDSDCANPDLYCDGHLNCLHQCCHGNLCNAGKILRGYLQGIIVLSFAAVSLINFPLLRESEIGNGHS</sequence>
<keyword evidence="1" id="KW-0677">Repeat</keyword>
<evidence type="ECO:0000259" key="5">
    <source>
        <dbReference type="PROSITE" id="PS51092"/>
    </source>
</evidence>
<keyword evidence="2 3" id="KW-1015">Disulfide bond</keyword>
<dbReference type="Gene3D" id="2.10.10.10">
    <property type="entry name" value="Fibronectin, type II, collagen-binding"/>
    <property type="match status" value="2"/>
</dbReference>
<feature type="disulfide bond" evidence="3">
    <location>
        <begin position="40"/>
        <end position="66"/>
    </location>
</feature>
<name>A0A3M6TDE2_POCDA</name>
<protein>
    <recommendedName>
        <fullName evidence="5">Fibronectin type-II domain-containing protein</fullName>
    </recommendedName>
</protein>
<proteinExistence type="predicted"/>
<evidence type="ECO:0000256" key="4">
    <source>
        <dbReference type="SAM" id="SignalP"/>
    </source>
</evidence>
<feature type="signal peptide" evidence="4">
    <location>
        <begin position="1"/>
        <end position="24"/>
    </location>
</feature>
<dbReference type="Pfam" id="PF00040">
    <property type="entry name" value="fn2"/>
    <property type="match status" value="2"/>
</dbReference>
<reference evidence="6 7" key="1">
    <citation type="journal article" date="2018" name="Sci. Rep.">
        <title>Comparative analysis of the Pocillopora damicornis genome highlights role of immune system in coral evolution.</title>
        <authorList>
            <person name="Cunning R."/>
            <person name="Bay R.A."/>
            <person name="Gillette P."/>
            <person name="Baker A.C."/>
            <person name="Traylor-Knowles N."/>
        </authorList>
    </citation>
    <scope>NUCLEOTIDE SEQUENCE [LARGE SCALE GENOMIC DNA]</scope>
    <source>
        <strain evidence="6">RSMAS</strain>
        <tissue evidence="6">Whole animal</tissue>
    </source>
</reference>
<dbReference type="SUPFAM" id="SSF57440">
    <property type="entry name" value="Kringle-like"/>
    <property type="match status" value="2"/>
</dbReference>
<evidence type="ECO:0000313" key="7">
    <source>
        <dbReference type="Proteomes" id="UP000275408"/>
    </source>
</evidence>
<dbReference type="OrthoDB" id="5945018at2759"/>
<keyword evidence="4" id="KW-0732">Signal</keyword>
<organism evidence="6 7">
    <name type="scientific">Pocillopora damicornis</name>
    <name type="common">Cauliflower coral</name>
    <name type="synonym">Millepora damicornis</name>
    <dbReference type="NCBI Taxonomy" id="46731"/>
    <lineage>
        <taxon>Eukaryota</taxon>
        <taxon>Metazoa</taxon>
        <taxon>Cnidaria</taxon>
        <taxon>Anthozoa</taxon>
        <taxon>Hexacorallia</taxon>
        <taxon>Scleractinia</taxon>
        <taxon>Astrocoeniina</taxon>
        <taxon>Pocilloporidae</taxon>
        <taxon>Pocillopora</taxon>
    </lineage>
</organism>
<gene>
    <name evidence="6" type="ORF">pdam_00017896</name>
</gene>
<evidence type="ECO:0000313" key="6">
    <source>
        <dbReference type="EMBL" id="RMX39361.1"/>
    </source>
</evidence>
<dbReference type="InterPro" id="IPR036943">
    <property type="entry name" value="FN_type2_sf"/>
</dbReference>
<comment type="caution">
    <text evidence="3">Lacks conserved residue(s) required for the propagation of feature annotation.</text>
</comment>
<dbReference type="AlphaFoldDB" id="A0A3M6TDE2"/>
<dbReference type="Proteomes" id="UP000275408">
    <property type="component" value="Unassembled WGS sequence"/>
</dbReference>
<dbReference type="InterPro" id="IPR013806">
    <property type="entry name" value="Kringle-like"/>
</dbReference>
<accession>A0A3M6TDE2</accession>
<feature type="chain" id="PRO_5018153285" description="Fibronectin type-II domain-containing protein" evidence="4">
    <location>
        <begin position="25"/>
        <end position="276"/>
    </location>
</feature>
<dbReference type="SMART" id="SM00059">
    <property type="entry name" value="FN2"/>
    <property type="match status" value="2"/>
</dbReference>
<feature type="domain" description="Fibronectin type-II" evidence="5">
    <location>
        <begin position="96"/>
        <end position="148"/>
    </location>
</feature>
<evidence type="ECO:0000256" key="3">
    <source>
        <dbReference type="PROSITE-ProRule" id="PRU00479"/>
    </source>
</evidence>
<dbReference type="PROSITE" id="PS51092">
    <property type="entry name" value="FN2_2"/>
    <property type="match status" value="2"/>
</dbReference>